<dbReference type="Proteomes" id="UP000224003">
    <property type="component" value="Unassembled WGS sequence"/>
</dbReference>
<protein>
    <submittedName>
        <fullName evidence="1">Uncharacterized protein</fullName>
    </submittedName>
</protein>
<proteinExistence type="predicted"/>
<reference evidence="1 2" key="1">
    <citation type="submission" date="2017-09" db="EMBL/GenBank/DDBJ databases">
        <title>Large-scale bioinformatics analysis of Bacillus genomes uncovers conserved roles of natural products in bacterial physiology.</title>
        <authorList>
            <consortium name="Agbiome Team Llc"/>
            <person name="Bleich R.M."/>
            <person name="Grubbs K.J."/>
            <person name="Santa Maria K.C."/>
            <person name="Allen S.E."/>
            <person name="Farag S."/>
            <person name="Shank E.A."/>
            <person name="Bowers A."/>
        </authorList>
    </citation>
    <scope>NUCLEOTIDE SEQUENCE [LARGE SCALE GENOMIC DNA]</scope>
    <source>
        <strain evidence="1 2">AFS085496</strain>
    </source>
</reference>
<dbReference type="EMBL" id="NUVX01000067">
    <property type="protein sequence ID" value="PFJ31837.1"/>
    <property type="molecule type" value="Genomic_DNA"/>
</dbReference>
<name>A0A9X6WJ80_BACTU</name>
<organism evidence="1 2">
    <name type="scientific">Bacillus thuringiensis</name>
    <dbReference type="NCBI Taxonomy" id="1428"/>
    <lineage>
        <taxon>Bacteria</taxon>
        <taxon>Bacillati</taxon>
        <taxon>Bacillota</taxon>
        <taxon>Bacilli</taxon>
        <taxon>Bacillales</taxon>
        <taxon>Bacillaceae</taxon>
        <taxon>Bacillus</taxon>
        <taxon>Bacillus cereus group</taxon>
    </lineage>
</organism>
<evidence type="ECO:0000313" key="1">
    <source>
        <dbReference type="EMBL" id="PFJ31837.1"/>
    </source>
</evidence>
<dbReference type="AlphaFoldDB" id="A0A9X6WJ80"/>
<sequence length="481" mass="55878">MIHEETYNYLLKNVSATEFDVCLLSLLHMDWDGQIRLELGELAEKAGTTKKYLKEIVNKFISKAKGRFVFAPVEGREGLLYRFNIGKTNLLYNNKTDRYCKKYKFFYTDEFRNLPINAKRLLLMGAFRMSTLKNTEVSIKVCDIIPSVHNGETIPFTKGRLEEAIRAIQNSGLRNIVNVGIASNRFAKKEVVVFAFKKNTLQEFLENHTERTLLRKKLFEAGYHEFLSDEYCIEIERMGKYIYRSFLAKEKELANEQGVQVSAKDELQKLARFVYDAAIERIVPALISKKEELDTPKKVSAYFSSIMYAVVAEEMAKYAHQAESVKSLLENEYLHQRISYDIHGEEVGFIQIHREVEPIKQKHQFFVRMYKTLQAWCEEWVISRVKKVVEVEGVDGVGEVQEDTATQQVKKEEVVGRVQAIKKTAFEQLNVIKEWLQLNGNKAIDEKGRFNFIEEMKQSIGSYLAIHKDRIQQEMEIPEVV</sequence>
<comment type="caution">
    <text evidence="1">The sequence shown here is derived from an EMBL/GenBank/DDBJ whole genome shotgun (WGS) entry which is preliminary data.</text>
</comment>
<evidence type="ECO:0000313" key="2">
    <source>
        <dbReference type="Proteomes" id="UP000224003"/>
    </source>
</evidence>
<dbReference type="RefSeq" id="WP_098517406.1">
    <property type="nucleotide sequence ID" value="NZ_NUVX01000067.1"/>
</dbReference>
<gene>
    <name evidence="1" type="ORF">COJ15_29500</name>
</gene>
<accession>A0A9X6WJ80</accession>